<feature type="transmembrane region" description="Helical" evidence="6">
    <location>
        <begin position="6"/>
        <end position="26"/>
    </location>
</feature>
<keyword evidence="6" id="KW-0472">Membrane</keyword>
<dbReference type="GO" id="GO:0005829">
    <property type="term" value="C:cytosol"/>
    <property type="evidence" value="ECO:0007669"/>
    <property type="project" value="TreeGrafter"/>
</dbReference>
<evidence type="ECO:0000313" key="8">
    <source>
        <dbReference type="Proteomes" id="UP001457282"/>
    </source>
</evidence>
<evidence type="ECO:0000256" key="1">
    <source>
        <dbReference type="ARBA" id="ARBA00004606"/>
    </source>
</evidence>
<gene>
    <name evidence="7" type="ORF">M0R45_023821</name>
</gene>
<evidence type="ECO:0000256" key="3">
    <source>
        <dbReference type="ARBA" id="ARBA00022857"/>
    </source>
</evidence>
<dbReference type="PANTHER" id="PTHR43391">
    <property type="entry name" value="RETINOL DEHYDROGENASE-RELATED"/>
    <property type="match status" value="1"/>
</dbReference>
<dbReference type="SUPFAM" id="SSF51735">
    <property type="entry name" value="NAD(P)-binding Rossmann-fold domains"/>
    <property type="match status" value="1"/>
</dbReference>
<keyword evidence="3" id="KW-0521">NADP</keyword>
<accession>A0AAW1WRF5</accession>
<dbReference type="AlphaFoldDB" id="A0AAW1WRF5"/>
<keyword evidence="6" id="KW-0812">Transmembrane</keyword>
<keyword evidence="6" id="KW-1133">Transmembrane helix</keyword>
<organism evidence="7 8">
    <name type="scientific">Rubus argutus</name>
    <name type="common">Southern blackberry</name>
    <dbReference type="NCBI Taxonomy" id="59490"/>
    <lineage>
        <taxon>Eukaryota</taxon>
        <taxon>Viridiplantae</taxon>
        <taxon>Streptophyta</taxon>
        <taxon>Embryophyta</taxon>
        <taxon>Tracheophyta</taxon>
        <taxon>Spermatophyta</taxon>
        <taxon>Magnoliopsida</taxon>
        <taxon>eudicotyledons</taxon>
        <taxon>Gunneridae</taxon>
        <taxon>Pentapetalae</taxon>
        <taxon>rosids</taxon>
        <taxon>fabids</taxon>
        <taxon>Rosales</taxon>
        <taxon>Rosaceae</taxon>
        <taxon>Rosoideae</taxon>
        <taxon>Rosoideae incertae sedis</taxon>
        <taxon>Rubus</taxon>
    </lineage>
</organism>
<evidence type="ECO:0000256" key="6">
    <source>
        <dbReference type="SAM" id="Phobius"/>
    </source>
</evidence>
<comment type="subcellular location">
    <subcellularLocation>
        <location evidence="1">Membrane</location>
        <topology evidence="1">Single-pass type II membrane protein</topology>
    </subcellularLocation>
</comment>
<evidence type="ECO:0000256" key="4">
    <source>
        <dbReference type="ARBA" id="ARBA00022968"/>
    </source>
</evidence>
<evidence type="ECO:0000313" key="7">
    <source>
        <dbReference type="EMBL" id="KAK9926601.1"/>
    </source>
</evidence>
<comment type="caution">
    <text evidence="7">The sequence shown here is derived from an EMBL/GenBank/DDBJ whole genome shotgun (WGS) entry which is preliminary data.</text>
</comment>
<dbReference type="EMBL" id="JBEDUW010000005">
    <property type="protein sequence ID" value="KAK9926601.1"/>
    <property type="molecule type" value="Genomic_DNA"/>
</dbReference>
<comment type="similarity">
    <text evidence="2">Belongs to the short-chain dehydrogenases/reductases (SDR) family.</text>
</comment>
<dbReference type="PANTHER" id="PTHR43391:SF89">
    <property type="entry name" value="11-BETA-HYDROXYSTEROID DEHYDROGENASE 1A-RELATED"/>
    <property type="match status" value="1"/>
</dbReference>
<evidence type="ECO:0000256" key="5">
    <source>
        <dbReference type="ARBA" id="ARBA00023002"/>
    </source>
</evidence>
<protein>
    <submittedName>
        <fullName evidence="7">Uncharacterized protein</fullName>
    </submittedName>
</protein>
<dbReference type="Gene3D" id="3.40.50.720">
    <property type="entry name" value="NAD(P)-binding Rossmann-like Domain"/>
    <property type="match status" value="1"/>
</dbReference>
<dbReference type="GO" id="GO:0016020">
    <property type="term" value="C:membrane"/>
    <property type="evidence" value="ECO:0007669"/>
    <property type="project" value="UniProtKB-SubCell"/>
</dbReference>
<dbReference type="InterPro" id="IPR036291">
    <property type="entry name" value="NAD(P)-bd_dom_sf"/>
</dbReference>
<name>A0AAW1WRF5_RUBAR</name>
<evidence type="ECO:0000256" key="2">
    <source>
        <dbReference type="ARBA" id="ARBA00006484"/>
    </source>
</evidence>
<dbReference type="Pfam" id="PF00106">
    <property type="entry name" value="adh_short"/>
    <property type="match status" value="1"/>
</dbReference>
<dbReference type="Proteomes" id="UP001457282">
    <property type="component" value="Unassembled WGS sequence"/>
</dbReference>
<dbReference type="GO" id="GO:0016491">
    <property type="term" value="F:oxidoreductase activity"/>
    <property type="evidence" value="ECO:0007669"/>
    <property type="project" value="UniProtKB-KW"/>
</dbReference>
<sequence length="130" mass="14732">MLGLIHTFLNLAAPPLTFFSLLFLSYHRFISSGRPSSPVPPPVSASTWLMNVILICADVSQAEDCKRLVDQTINHFGRLDHLVNNAEITTWSMLEDVTDITNFRAVMDTNFWGSVYTTHFAAPHLRKQQR</sequence>
<keyword evidence="4" id="KW-0735">Signal-anchor</keyword>
<keyword evidence="5" id="KW-0560">Oxidoreductase</keyword>
<keyword evidence="8" id="KW-1185">Reference proteome</keyword>
<proteinExistence type="inferred from homology"/>
<dbReference type="InterPro" id="IPR002347">
    <property type="entry name" value="SDR_fam"/>
</dbReference>
<reference evidence="7 8" key="1">
    <citation type="journal article" date="2023" name="G3 (Bethesda)">
        <title>A chromosome-length genome assembly and annotation of blackberry (Rubus argutus, cv. 'Hillquist').</title>
        <authorList>
            <person name="Bruna T."/>
            <person name="Aryal R."/>
            <person name="Dudchenko O."/>
            <person name="Sargent D.J."/>
            <person name="Mead D."/>
            <person name="Buti M."/>
            <person name="Cavallini A."/>
            <person name="Hytonen T."/>
            <person name="Andres J."/>
            <person name="Pham M."/>
            <person name="Weisz D."/>
            <person name="Mascagni F."/>
            <person name="Usai G."/>
            <person name="Natali L."/>
            <person name="Bassil N."/>
            <person name="Fernandez G.E."/>
            <person name="Lomsadze A."/>
            <person name="Armour M."/>
            <person name="Olukolu B."/>
            <person name="Poorten T."/>
            <person name="Britton C."/>
            <person name="Davik J."/>
            <person name="Ashrafi H."/>
            <person name="Aiden E.L."/>
            <person name="Borodovsky M."/>
            <person name="Worthington M."/>
        </authorList>
    </citation>
    <scope>NUCLEOTIDE SEQUENCE [LARGE SCALE GENOMIC DNA]</scope>
    <source>
        <strain evidence="7">PI 553951</strain>
    </source>
</reference>